<proteinExistence type="predicted"/>
<dbReference type="EMBL" id="JH431973">
    <property type="status" value="NOT_ANNOTATED_CDS"/>
    <property type="molecule type" value="Genomic_DNA"/>
</dbReference>
<protein>
    <submittedName>
        <fullName evidence="2">Uncharacterized protein</fullName>
    </submittedName>
</protein>
<feature type="region of interest" description="Disordered" evidence="1">
    <location>
        <begin position="1"/>
        <end position="63"/>
    </location>
</feature>
<reference evidence="2" key="2">
    <citation type="submission" date="2015-02" db="UniProtKB">
        <authorList>
            <consortium name="EnsemblMetazoa"/>
        </authorList>
    </citation>
    <scope>IDENTIFICATION</scope>
</reference>
<name>T1JMZ3_STRMM</name>
<dbReference type="Proteomes" id="UP000014500">
    <property type="component" value="Unassembled WGS sequence"/>
</dbReference>
<evidence type="ECO:0000313" key="3">
    <source>
        <dbReference type="Proteomes" id="UP000014500"/>
    </source>
</evidence>
<feature type="compositionally biased region" description="Polar residues" evidence="1">
    <location>
        <begin position="51"/>
        <end position="63"/>
    </location>
</feature>
<feature type="compositionally biased region" description="Basic and acidic residues" evidence="1">
    <location>
        <begin position="195"/>
        <end position="216"/>
    </location>
</feature>
<dbReference type="AlphaFoldDB" id="T1JMZ3"/>
<evidence type="ECO:0000313" key="2">
    <source>
        <dbReference type="EnsemblMetazoa" id="SMAR015222-PA"/>
    </source>
</evidence>
<organism evidence="2 3">
    <name type="scientific">Strigamia maritima</name>
    <name type="common">European centipede</name>
    <name type="synonym">Geophilus maritimus</name>
    <dbReference type="NCBI Taxonomy" id="126957"/>
    <lineage>
        <taxon>Eukaryota</taxon>
        <taxon>Metazoa</taxon>
        <taxon>Ecdysozoa</taxon>
        <taxon>Arthropoda</taxon>
        <taxon>Myriapoda</taxon>
        <taxon>Chilopoda</taxon>
        <taxon>Pleurostigmophora</taxon>
        <taxon>Geophilomorpha</taxon>
        <taxon>Linotaeniidae</taxon>
        <taxon>Strigamia</taxon>
    </lineage>
</organism>
<feature type="compositionally biased region" description="Polar residues" evidence="1">
    <location>
        <begin position="84"/>
        <end position="93"/>
    </location>
</feature>
<dbReference type="HOGENOM" id="CLU_1280575_0_0_1"/>
<accession>T1JMZ3</accession>
<evidence type="ECO:0000256" key="1">
    <source>
        <dbReference type="SAM" id="MobiDB-lite"/>
    </source>
</evidence>
<keyword evidence="3" id="KW-1185">Reference proteome</keyword>
<dbReference type="EnsemblMetazoa" id="SMAR015222-RA">
    <property type="protein sequence ID" value="SMAR015222-PA"/>
    <property type="gene ID" value="SMAR015222"/>
</dbReference>
<feature type="region of interest" description="Disordered" evidence="1">
    <location>
        <begin position="80"/>
        <end position="124"/>
    </location>
</feature>
<feature type="region of interest" description="Disordered" evidence="1">
    <location>
        <begin position="185"/>
        <end position="216"/>
    </location>
</feature>
<feature type="compositionally biased region" description="Polar residues" evidence="1">
    <location>
        <begin position="1"/>
        <end position="18"/>
    </location>
</feature>
<reference evidence="3" key="1">
    <citation type="submission" date="2011-05" db="EMBL/GenBank/DDBJ databases">
        <authorList>
            <person name="Richards S.R."/>
            <person name="Qu J."/>
            <person name="Jiang H."/>
            <person name="Jhangiani S.N."/>
            <person name="Agravi P."/>
            <person name="Goodspeed R."/>
            <person name="Gross S."/>
            <person name="Mandapat C."/>
            <person name="Jackson L."/>
            <person name="Mathew T."/>
            <person name="Pu L."/>
            <person name="Thornton R."/>
            <person name="Saada N."/>
            <person name="Wilczek-Boney K.B."/>
            <person name="Lee S."/>
            <person name="Kovar C."/>
            <person name="Wu Y."/>
            <person name="Scherer S.E."/>
            <person name="Worley K.C."/>
            <person name="Muzny D.M."/>
            <person name="Gibbs R."/>
        </authorList>
    </citation>
    <scope>NUCLEOTIDE SEQUENCE</scope>
    <source>
        <strain evidence="3">Brora</strain>
    </source>
</reference>
<feature type="compositionally biased region" description="Basic and acidic residues" evidence="1">
    <location>
        <begin position="29"/>
        <end position="46"/>
    </location>
</feature>
<sequence length="216" mass="24695">TTAKYYTPAEGNTSTLVKSSGPEYYSENGKYDHPYQTWEGRRHPTEYDSVLSDTDNSDLGGSYFSESTVQLHGRGRVPDLIYHTTDSSTSNESSPDEERRPARSKKSEYARNKIGNNQSSRDAVCNSENRAEHMGQLKETTFTLQPKQPHAFNYSAPHMFPQREFDNIVHYPNNSTHLMNLHNHRRQDESAPELSSEKLHQTKKSSECGEDYTIRV</sequence>
<feature type="compositionally biased region" description="Basic and acidic residues" evidence="1">
    <location>
        <begin position="96"/>
        <end position="111"/>
    </location>
</feature>